<evidence type="ECO:0000259" key="2">
    <source>
        <dbReference type="Pfam" id="PF05232"/>
    </source>
</evidence>
<keyword evidence="1" id="KW-1133">Transmembrane helix</keyword>
<dbReference type="KEGG" id="rsb:RS694_08765"/>
<dbReference type="InterPro" id="IPR058208">
    <property type="entry name" value="PACE"/>
</dbReference>
<dbReference type="RefSeq" id="WP_029708848.1">
    <property type="nucleotide sequence ID" value="NZ_CP019239.1"/>
</dbReference>
<proteinExistence type="predicted"/>
<protein>
    <recommendedName>
        <fullName evidence="2">Chlorhexidine efflux transporter domain-containing protein</fullName>
    </recommendedName>
</protein>
<dbReference type="NCBIfam" id="NF033664">
    <property type="entry name" value="PACE_transport"/>
    <property type="match status" value="1"/>
</dbReference>
<organism evidence="3 4">
    <name type="scientific">Rhodoferax saidenbachensis</name>
    <dbReference type="NCBI Taxonomy" id="1484693"/>
    <lineage>
        <taxon>Bacteria</taxon>
        <taxon>Pseudomonadati</taxon>
        <taxon>Pseudomonadota</taxon>
        <taxon>Betaproteobacteria</taxon>
        <taxon>Burkholderiales</taxon>
        <taxon>Comamonadaceae</taxon>
        <taxon>Rhodoferax</taxon>
    </lineage>
</organism>
<evidence type="ECO:0000313" key="4">
    <source>
        <dbReference type="Proteomes" id="UP000186110"/>
    </source>
</evidence>
<feature type="transmembrane region" description="Helical" evidence="1">
    <location>
        <begin position="80"/>
        <end position="98"/>
    </location>
</feature>
<evidence type="ECO:0000313" key="3">
    <source>
        <dbReference type="EMBL" id="APW42613.1"/>
    </source>
</evidence>
<dbReference type="STRING" id="1484693.RS694_08765"/>
<feature type="transmembrane region" description="Helical" evidence="1">
    <location>
        <begin position="36"/>
        <end position="59"/>
    </location>
</feature>
<feature type="transmembrane region" description="Helical" evidence="1">
    <location>
        <begin position="12"/>
        <end position="30"/>
    </location>
</feature>
<dbReference type="EMBL" id="CP019239">
    <property type="protein sequence ID" value="APW42613.1"/>
    <property type="molecule type" value="Genomic_DNA"/>
</dbReference>
<feature type="transmembrane region" description="Helical" evidence="1">
    <location>
        <begin position="104"/>
        <end position="128"/>
    </location>
</feature>
<feature type="domain" description="Chlorhexidine efflux transporter" evidence="2">
    <location>
        <begin position="3"/>
        <end position="65"/>
    </location>
</feature>
<dbReference type="Proteomes" id="UP000186110">
    <property type="component" value="Chromosome"/>
</dbReference>
<dbReference type="AlphaFoldDB" id="A0A1P8K9G0"/>
<sequence length="144" mass="15951">MSPFARRILQAVLYEGIAIAVVTPTLVLAFDHPPGSAFVLSAVMSGIALTWNYLFNLVFERWESRQTVKGRSLARRIAHGVGFEGGLAIILMPVMAYWLDISLWAAFVADMGLLAFFFVYTITFTWAFDRIFGLPLSAQGAKEA</sequence>
<gene>
    <name evidence="3" type="ORF">RS694_08765</name>
</gene>
<feature type="domain" description="Chlorhexidine efflux transporter" evidence="2">
    <location>
        <begin position="71"/>
        <end position="133"/>
    </location>
</feature>
<keyword evidence="4" id="KW-1185">Reference proteome</keyword>
<accession>A0A1P8K9G0</accession>
<dbReference type="eggNOG" id="COG4125">
    <property type="taxonomic scope" value="Bacteria"/>
</dbReference>
<keyword evidence="1" id="KW-0472">Membrane</keyword>
<keyword evidence="1" id="KW-0812">Transmembrane</keyword>
<reference evidence="3 4" key="1">
    <citation type="submission" date="2017-01" db="EMBL/GenBank/DDBJ databases">
        <authorList>
            <person name="Mah S.A."/>
            <person name="Swanson W.J."/>
            <person name="Moy G.W."/>
            <person name="Vacquier V.D."/>
        </authorList>
    </citation>
    <scope>NUCLEOTIDE SEQUENCE [LARGE SCALE GENOMIC DNA]</scope>
    <source>
        <strain evidence="3 4">DSM 22694</strain>
    </source>
</reference>
<evidence type="ECO:0000256" key="1">
    <source>
        <dbReference type="SAM" id="Phobius"/>
    </source>
</evidence>
<name>A0A1P8K9G0_9BURK</name>
<dbReference type="InterPro" id="IPR007896">
    <property type="entry name" value="BTP_bacteria"/>
</dbReference>
<dbReference type="Pfam" id="PF05232">
    <property type="entry name" value="BTP"/>
    <property type="match status" value="2"/>
</dbReference>